<feature type="transmembrane region" description="Helical" evidence="2">
    <location>
        <begin position="119"/>
        <end position="139"/>
    </location>
</feature>
<feature type="transmembrane region" description="Helical" evidence="2">
    <location>
        <begin position="45"/>
        <end position="66"/>
    </location>
</feature>
<feature type="transmembrane region" description="Helical" evidence="2">
    <location>
        <begin position="12"/>
        <end position="33"/>
    </location>
</feature>
<keyword evidence="2" id="KW-0812">Transmembrane</keyword>
<dbReference type="EMBL" id="LNIX01000001">
    <property type="protein sequence ID" value="OXA63991.1"/>
    <property type="molecule type" value="Genomic_DNA"/>
</dbReference>
<feature type="compositionally biased region" description="Gly residues" evidence="1">
    <location>
        <begin position="319"/>
        <end position="328"/>
    </location>
</feature>
<keyword evidence="2" id="KW-0472">Membrane</keyword>
<feature type="transmembrane region" description="Helical" evidence="2">
    <location>
        <begin position="214"/>
        <end position="236"/>
    </location>
</feature>
<comment type="caution">
    <text evidence="3">The sequence shown here is derived from an EMBL/GenBank/DDBJ whole genome shotgun (WGS) entry which is preliminary data.</text>
</comment>
<accession>A0A226F479</accession>
<gene>
    <name evidence="3" type="ORF">Fcan01_01401</name>
</gene>
<feature type="transmembrane region" description="Helical" evidence="2">
    <location>
        <begin position="256"/>
        <end position="274"/>
    </location>
</feature>
<protein>
    <recommendedName>
        <fullName evidence="5">G-protein coupled receptors family 1 profile domain-containing protein</fullName>
    </recommendedName>
</protein>
<keyword evidence="4" id="KW-1185">Reference proteome</keyword>
<keyword evidence="2" id="KW-1133">Transmembrane helix</keyword>
<evidence type="ECO:0000256" key="1">
    <source>
        <dbReference type="SAM" id="MobiDB-lite"/>
    </source>
</evidence>
<organism evidence="3 4">
    <name type="scientific">Folsomia candida</name>
    <name type="common">Springtail</name>
    <dbReference type="NCBI Taxonomy" id="158441"/>
    <lineage>
        <taxon>Eukaryota</taxon>
        <taxon>Metazoa</taxon>
        <taxon>Ecdysozoa</taxon>
        <taxon>Arthropoda</taxon>
        <taxon>Hexapoda</taxon>
        <taxon>Collembola</taxon>
        <taxon>Entomobryomorpha</taxon>
        <taxon>Isotomoidea</taxon>
        <taxon>Isotomidae</taxon>
        <taxon>Proisotominae</taxon>
        <taxon>Folsomia</taxon>
    </lineage>
</organism>
<evidence type="ECO:0000256" key="2">
    <source>
        <dbReference type="SAM" id="Phobius"/>
    </source>
</evidence>
<proteinExistence type="predicted"/>
<name>A0A226F479_FOLCA</name>
<dbReference type="AlphaFoldDB" id="A0A226F479"/>
<reference evidence="3 4" key="1">
    <citation type="submission" date="2015-12" db="EMBL/GenBank/DDBJ databases">
        <title>The genome of Folsomia candida.</title>
        <authorList>
            <person name="Faddeeva A."/>
            <person name="Derks M.F."/>
            <person name="Anvar Y."/>
            <person name="Smit S."/>
            <person name="Van Straalen N."/>
            <person name="Roelofs D."/>
        </authorList>
    </citation>
    <scope>NUCLEOTIDE SEQUENCE [LARGE SCALE GENOMIC DNA]</scope>
    <source>
        <strain evidence="3 4">VU population</strain>
        <tissue evidence="3">Whole body</tissue>
    </source>
</reference>
<dbReference type="OrthoDB" id="3789372at2759"/>
<evidence type="ECO:0000313" key="3">
    <source>
        <dbReference type="EMBL" id="OXA63991.1"/>
    </source>
</evidence>
<feature type="region of interest" description="Disordered" evidence="1">
    <location>
        <begin position="312"/>
        <end position="341"/>
    </location>
</feature>
<evidence type="ECO:0008006" key="5">
    <source>
        <dbReference type="Google" id="ProtNLM"/>
    </source>
</evidence>
<evidence type="ECO:0000313" key="4">
    <source>
        <dbReference type="Proteomes" id="UP000198287"/>
    </source>
</evidence>
<dbReference type="Proteomes" id="UP000198287">
    <property type="component" value="Unassembled WGS sequence"/>
</dbReference>
<feature type="transmembrane region" description="Helical" evidence="2">
    <location>
        <begin position="72"/>
        <end position="99"/>
    </location>
</feature>
<feature type="transmembrane region" description="Helical" evidence="2">
    <location>
        <begin position="159"/>
        <end position="181"/>
    </location>
</feature>
<sequence length="385" mass="43284">MAKEKVQLSELSLAAMGIFSVALNLTIAALVWRKSLSKKLIQEDFLILNASLTAAVASVIGSVYLFDNGSLLAGKLTCPVAALIWMFVINLIPTAVLGLNYERMRGHLKPAMKRLNLPLTLTVSWLIAILGAVPNYFSVVYNVRSKMCVKQKLLFGVKWAGLGYEIFRFFMVHVAVCIYIASDLYKVKSMFPYIYKSNAGVNDRLKQCVPRVRFLYINSVAFILTWIPFGMIITIYHNICFPPATKGVIDFPVTNFAMRTLFFVYLMVLPITIFGTNKELTKRTVYRVSDPNRRTQRIRIVRWRDRYGRGNLIDRGRRNGGGRQGGSSGTTDPHGRGGFGTAMRADGGYIRDLEEIEMRNLGTVVRSGKRSMASFEEELDSESLI</sequence>